<reference evidence="1" key="1">
    <citation type="journal article" date="2015" name="Nature">
        <title>Complex archaea that bridge the gap between prokaryotes and eukaryotes.</title>
        <authorList>
            <person name="Spang A."/>
            <person name="Saw J.H."/>
            <person name="Jorgensen S.L."/>
            <person name="Zaremba-Niedzwiedzka K."/>
            <person name="Martijn J."/>
            <person name="Lind A.E."/>
            <person name="van Eijk R."/>
            <person name="Schleper C."/>
            <person name="Guy L."/>
            <person name="Ettema T.J."/>
        </authorList>
    </citation>
    <scope>NUCLEOTIDE SEQUENCE</scope>
</reference>
<accession>A0A0F9NMI8</accession>
<name>A0A0F9NMI8_9ZZZZ</name>
<comment type="caution">
    <text evidence="1">The sequence shown here is derived from an EMBL/GenBank/DDBJ whole genome shotgun (WGS) entry which is preliminary data.</text>
</comment>
<evidence type="ECO:0000313" key="1">
    <source>
        <dbReference type="EMBL" id="KKM90030.1"/>
    </source>
</evidence>
<dbReference type="AlphaFoldDB" id="A0A0F9NMI8"/>
<sequence length="48" mass="5846">MAVEKKRPVKRVKRQPTDKVLKEMRVQTSLLKDIKEILDNTWRERRPT</sequence>
<protein>
    <submittedName>
        <fullName evidence="1">Uncharacterized protein</fullName>
    </submittedName>
</protein>
<organism evidence="1">
    <name type="scientific">marine sediment metagenome</name>
    <dbReference type="NCBI Taxonomy" id="412755"/>
    <lineage>
        <taxon>unclassified sequences</taxon>
        <taxon>metagenomes</taxon>
        <taxon>ecological metagenomes</taxon>
    </lineage>
</organism>
<gene>
    <name evidence="1" type="ORF">LCGC14_1242770</name>
</gene>
<dbReference type="EMBL" id="LAZR01006730">
    <property type="protein sequence ID" value="KKM90030.1"/>
    <property type="molecule type" value="Genomic_DNA"/>
</dbReference>
<proteinExistence type="predicted"/>